<comment type="caution">
    <text evidence="2">The sequence shown here is derived from an EMBL/GenBank/DDBJ whole genome shotgun (WGS) entry which is preliminary data.</text>
</comment>
<evidence type="ECO:0000313" key="2">
    <source>
        <dbReference type="EMBL" id="TKR80391.1"/>
    </source>
</evidence>
<feature type="compositionally biased region" description="Low complexity" evidence="1">
    <location>
        <begin position="75"/>
        <end position="91"/>
    </location>
</feature>
<feature type="region of interest" description="Disordered" evidence="1">
    <location>
        <begin position="1"/>
        <end position="32"/>
    </location>
</feature>
<dbReference type="Proteomes" id="UP000298663">
    <property type="component" value="Unassembled WGS sequence"/>
</dbReference>
<accession>A0A4U5ND35</accession>
<reference evidence="2 3" key="1">
    <citation type="journal article" date="2015" name="Genome Biol.">
        <title>Comparative genomics of Steinernema reveals deeply conserved gene regulatory networks.</title>
        <authorList>
            <person name="Dillman A.R."/>
            <person name="Macchietto M."/>
            <person name="Porter C.F."/>
            <person name="Rogers A."/>
            <person name="Williams B."/>
            <person name="Antoshechkin I."/>
            <person name="Lee M.M."/>
            <person name="Goodwin Z."/>
            <person name="Lu X."/>
            <person name="Lewis E.E."/>
            <person name="Goodrich-Blair H."/>
            <person name="Stock S.P."/>
            <person name="Adams B.J."/>
            <person name="Sternberg P.W."/>
            <person name="Mortazavi A."/>
        </authorList>
    </citation>
    <scope>NUCLEOTIDE SEQUENCE [LARGE SCALE GENOMIC DNA]</scope>
    <source>
        <strain evidence="2 3">ALL</strain>
    </source>
</reference>
<sequence length="117" mass="12509">MIRSRHPAPARSRSFFGPPCSVAPVKSDDRKSRLSTLSIDAHRSNLSAYINAVLFNEERIAVLSGSTSSRPAAPTGPRGLTTSGSGRSSSTTWAWHSMMSVQLTNDRQCLVSSTTSG</sequence>
<name>A0A4U5ND35_STECR</name>
<organism evidence="2 3">
    <name type="scientific">Steinernema carpocapsae</name>
    <name type="common">Entomopathogenic nematode</name>
    <dbReference type="NCBI Taxonomy" id="34508"/>
    <lineage>
        <taxon>Eukaryota</taxon>
        <taxon>Metazoa</taxon>
        <taxon>Ecdysozoa</taxon>
        <taxon>Nematoda</taxon>
        <taxon>Chromadorea</taxon>
        <taxon>Rhabditida</taxon>
        <taxon>Tylenchina</taxon>
        <taxon>Panagrolaimomorpha</taxon>
        <taxon>Strongyloidoidea</taxon>
        <taxon>Steinernematidae</taxon>
        <taxon>Steinernema</taxon>
    </lineage>
</organism>
<feature type="region of interest" description="Disordered" evidence="1">
    <location>
        <begin position="64"/>
        <end position="91"/>
    </location>
</feature>
<dbReference type="AlphaFoldDB" id="A0A4U5ND35"/>
<keyword evidence="3" id="KW-1185">Reference proteome</keyword>
<dbReference type="EMBL" id="AZBU02000004">
    <property type="protein sequence ID" value="TKR80391.1"/>
    <property type="molecule type" value="Genomic_DNA"/>
</dbReference>
<evidence type="ECO:0000256" key="1">
    <source>
        <dbReference type="SAM" id="MobiDB-lite"/>
    </source>
</evidence>
<protein>
    <submittedName>
        <fullName evidence="2">Uncharacterized protein</fullName>
    </submittedName>
</protein>
<proteinExistence type="predicted"/>
<gene>
    <name evidence="2" type="ORF">L596_014471</name>
</gene>
<reference evidence="2 3" key="2">
    <citation type="journal article" date="2019" name="G3 (Bethesda)">
        <title>Hybrid Assembly of the Genome of the Entomopathogenic Nematode Steinernema carpocapsae Identifies the X-Chromosome.</title>
        <authorList>
            <person name="Serra L."/>
            <person name="Macchietto M."/>
            <person name="Macias-Munoz A."/>
            <person name="McGill C.J."/>
            <person name="Rodriguez I.M."/>
            <person name="Rodriguez B."/>
            <person name="Murad R."/>
            <person name="Mortazavi A."/>
        </authorList>
    </citation>
    <scope>NUCLEOTIDE SEQUENCE [LARGE SCALE GENOMIC DNA]</scope>
    <source>
        <strain evidence="2 3">ALL</strain>
    </source>
</reference>
<evidence type="ECO:0000313" key="3">
    <source>
        <dbReference type="Proteomes" id="UP000298663"/>
    </source>
</evidence>